<keyword evidence="2" id="KW-1185">Reference proteome</keyword>
<dbReference type="KEGG" id="vg:60323371"/>
<gene>
    <name evidence="1" type="primary">64</name>
    <name evidence="1" type="ORF">SEA_AMOHNITION_64</name>
</gene>
<dbReference type="RefSeq" id="YP_009951928.1">
    <property type="nucleotide sequence ID" value="NC_051606.1"/>
</dbReference>
<reference evidence="1 2" key="1">
    <citation type="submission" date="2017-05" db="EMBL/GenBank/DDBJ databases">
        <authorList>
            <person name="Paudel S."/>
            <person name="Amoh N.Y."/>
            <person name="Buchser W.J."/>
            <person name="Forsyth M.H."/>
            <person name="Saha M.S."/>
            <person name="Stoner T.H."/>
            <person name="Garlena R.A."/>
            <person name="Russell D.A."/>
            <person name="Pope W.H."/>
            <person name="Jacobs-Sera D."/>
            <person name="Hatfull G.F."/>
        </authorList>
    </citation>
    <scope>NUCLEOTIDE SEQUENCE [LARGE SCALE GENOMIC DNA]</scope>
</reference>
<protein>
    <submittedName>
        <fullName evidence="1">Uncharacterized protein</fullName>
    </submittedName>
</protein>
<evidence type="ECO:0000313" key="2">
    <source>
        <dbReference type="Proteomes" id="UP000224432"/>
    </source>
</evidence>
<organism evidence="1 2">
    <name type="scientific">Mycobacterium phage Amohnition</name>
    <dbReference type="NCBI Taxonomy" id="2015874"/>
    <lineage>
        <taxon>Viruses</taxon>
        <taxon>Duplodnaviria</taxon>
        <taxon>Heunggongvirae</taxon>
        <taxon>Uroviricota</taxon>
        <taxon>Caudoviricetes</taxon>
        <taxon>Weiservirinae</taxon>
        <taxon>Amginevirus</taxon>
        <taxon>Amginevirus amohnition</taxon>
    </lineage>
</organism>
<dbReference type="EMBL" id="MF140398">
    <property type="protein sequence ID" value="ASR86344.1"/>
    <property type="molecule type" value="Genomic_DNA"/>
</dbReference>
<sequence length="41" mass="4826">MSRRHNCPGDGCGYCESRIEQAEYERSHYGDDEYPDYYDGT</sequence>
<dbReference type="Proteomes" id="UP000224432">
    <property type="component" value="Segment"/>
</dbReference>
<name>A0A222ZNL3_9CAUD</name>
<accession>A0A222ZNL3</accession>
<evidence type="ECO:0000313" key="1">
    <source>
        <dbReference type="EMBL" id="ASR86344.1"/>
    </source>
</evidence>
<dbReference type="GeneID" id="60323371"/>
<proteinExistence type="predicted"/>